<gene>
    <name evidence="5" type="ORF">QFZ49_002765</name>
</gene>
<dbReference type="EMBL" id="JAUSZS010000003">
    <property type="protein sequence ID" value="MDQ0932835.1"/>
    <property type="molecule type" value="Genomic_DNA"/>
</dbReference>
<name>A0ABU0RPI4_9ACTN</name>
<protein>
    <recommendedName>
        <fullName evidence="1">[acyl-carrier-protein] S-malonyltransferase</fullName>
        <ecNumber evidence="1">2.3.1.39</ecNumber>
    </recommendedName>
</protein>
<sequence>MSDRALVLPGLVPLTAANVAAVLAVRDGHLALAARICGFEPDRLDPGRDSSALPTTVHEALLAVAVVRRLEEEPAHRDTYPPSPSYRAYGGLSAGCVTALLAAGVLTEEDCFRVVHEVNSRQTQAHRSGRSGTTLAVLTASAEEAYRLVEELRPVAEQPWLAVDLGGGLVAISVRDGEPDAVGAELNRLGAVVLDRVERAEHSPYTAPGRAELARVLDGIEFRTATATVVSPLTGKPVDNTPAAYRRLLLAQSFDTVSLPRLTAGLCAVDGVGAVDLIAPAKSVYVPRTRSLLRDRAEHRLLALPG</sequence>
<evidence type="ECO:0000313" key="6">
    <source>
        <dbReference type="Proteomes" id="UP001223072"/>
    </source>
</evidence>
<dbReference type="InterPro" id="IPR050858">
    <property type="entry name" value="Mal-CoA-ACP_Trans/PKS_FabD"/>
</dbReference>
<dbReference type="RefSeq" id="WP_307626698.1">
    <property type="nucleotide sequence ID" value="NZ_JAUSZS010000003.1"/>
</dbReference>
<comment type="catalytic activity">
    <reaction evidence="4">
        <text>holo-[ACP] + malonyl-CoA = malonyl-[ACP] + CoA</text>
        <dbReference type="Rhea" id="RHEA:41792"/>
        <dbReference type="Rhea" id="RHEA-COMP:9623"/>
        <dbReference type="Rhea" id="RHEA-COMP:9685"/>
        <dbReference type="ChEBI" id="CHEBI:57287"/>
        <dbReference type="ChEBI" id="CHEBI:57384"/>
        <dbReference type="ChEBI" id="CHEBI:64479"/>
        <dbReference type="ChEBI" id="CHEBI:78449"/>
        <dbReference type="EC" id="2.3.1.39"/>
    </reaction>
</comment>
<dbReference type="EC" id="2.3.1.39" evidence="1"/>
<dbReference type="InterPro" id="IPR001227">
    <property type="entry name" value="Ac_transferase_dom_sf"/>
</dbReference>
<dbReference type="PANTHER" id="PTHR42681:SF1">
    <property type="entry name" value="MALONYL-COA-ACYL CARRIER PROTEIN TRANSACYLASE, MITOCHONDRIAL"/>
    <property type="match status" value="1"/>
</dbReference>
<organism evidence="5 6">
    <name type="scientific">Streptomyces turgidiscabies</name>
    <dbReference type="NCBI Taxonomy" id="85558"/>
    <lineage>
        <taxon>Bacteria</taxon>
        <taxon>Bacillati</taxon>
        <taxon>Actinomycetota</taxon>
        <taxon>Actinomycetes</taxon>
        <taxon>Kitasatosporales</taxon>
        <taxon>Streptomycetaceae</taxon>
        <taxon>Streptomyces</taxon>
    </lineage>
</organism>
<keyword evidence="3" id="KW-0012">Acyltransferase</keyword>
<evidence type="ECO:0000313" key="5">
    <source>
        <dbReference type="EMBL" id="MDQ0932835.1"/>
    </source>
</evidence>
<proteinExistence type="predicted"/>
<evidence type="ECO:0000256" key="1">
    <source>
        <dbReference type="ARBA" id="ARBA00013258"/>
    </source>
</evidence>
<keyword evidence="2" id="KW-0808">Transferase</keyword>
<dbReference type="InterPro" id="IPR016035">
    <property type="entry name" value="Acyl_Trfase/lysoPLipase"/>
</dbReference>
<accession>A0ABU0RPI4</accession>
<dbReference type="Gene3D" id="3.40.366.10">
    <property type="entry name" value="Malonyl-Coenzyme A Acyl Carrier Protein, domain 2"/>
    <property type="match status" value="1"/>
</dbReference>
<comment type="caution">
    <text evidence="5">The sequence shown here is derived from an EMBL/GenBank/DDBJ whole genome shotgun (WGS) entry which is preliminary data.</text>
</comment>
<evidence type="ECO:0000256" key="2">
    <source>
        <dbReference type="ARBA" id="ARBA00022679"/>
    </source>
</evidence>
<evidence type="ECO:0000256" key="3">
    <source>
        <dbReference type="ARBA" id="ARBA00023315"/>
    </source>
</evidence>
<evidence type="ECO:0000256" key="4">
    <source>
        <dbReference type="ARBA" id="ARBA00048462"/>
    </source>
</evidence>
<reference evidence="5 6" key="1">
    <citation type="submission" date="2023-07" db="EMBL/GenBank/DDBJ databases">
        <title>Comparative genomics of wheat-associated soil bacteria to identify genetic determinants of phenazine resistance.</title>
        <authorList>
            <person name="Mouncey N."/>
        </authorList>
    </citation>
    <scope>NUCLEOTIDE SEQUENCE [LARGE SCALE GENOMIC DNA]</scope>
    <source>
        <strain evidence="5 6">W2I16</strain>
    </source>
</reference>
<dbReference type="PANTHER" id="PTHR42681">
    <property type="entry name" value="MALONYL-COA-ACYL CARRIER PROTEIN TRANSACYLASE, MITOCHONDRIAL"/>
    <property type="match status" value="1"/>
</dbReference>
<dbReference type="SUPFAM" id="SSF52151">
    <property type="entry name" value="FabD/lysophospholipase-like"/>
    <property type="match status" value="1"/>
</dbReference>
<dbReference type="Gene3D" id="3.30.70.250">
    <property type="entry name" value="Malonyl-CoA ACP transacylase, ACP-binding"/>
    <property type="match status" value="1"/>
</dbReference>
<dbReference type="Proteomes" id="UP001223072">
    <property type="component" value="Unassembled WGS sequence"/>
</dbReference>
<keyword evidence="6" id="KW-1185">Reference proteome</keyword>